<dbReference type="RefSeq" id="WP_274456049.1">
    <property type="nucleotide sequence ID" value="NZ_CP067097.1"/>
</dbReference>
<dbReference type="InterPro" id="IPR013507">
    <property type="entry name" value="DNA_mismatch_S5_2-like"/>
</dbReference>
<dbReference type="InterPro" id="IPR042121">
    <property type="entry name" value="MutL_C_regsub"/>
</dbReference>
<sequence length="680" mass="73914">MGIIQVMPDALANQIAAGEVVERPASCVKELVENSLDAGATEIRVSLEEGGIAAMVVQDNGHGMDPDDAVLAFARHATSKVRSARDLFKIATLGFRGEALASIAAVARVRLETRPRGSESGIVVQVEGSRQTAPPAPVGMPEGTRIEVRDLFFNTPARLKYLRSVTTEQARCLEVVQKAALARPDVAFVLETNGHVMFQSGGRGNLLEVAAAVFGAGEARQMLSVEGATPDYRIHGLIGRPTQARASRAHAHLFINDRPIRNYALHQAVMAGFGARLMTKRHPMYVLYLQMDPALVDVNIHPHKAEVRFSEERDVARVVQDAVQRALDEAFLVPSIHIDRIEREASKGEGGVQARLRLPQAQAHAQASAQEVRDLSMDPKDPSKAPSTQGRPDRPSRTGGGVPAGSPVESQVAHSPRASYRPERAPFADRPQEQDPRRVEVSRAVYEQVAATLAPTVEPAPGSEPASVSRPAPAVTDSAADADGGSSRLQLRPVGQALGMYIIADDGESLYVIDQHAAHERVLYERFRAQVQHRVGSRIPLLTPLNFRLTPVQFAAVSTYQETLAGLGFEIEPFGGTDVLLRTVPEVWEGLDIAQLSEQLFESLAADKPPRDAAEALRERVVMQACKAAIKANHHLSHAEMDALCQALSDLEDPFHCPHGRPVLIRLTSHDLEKEFRRIV</sequence>
<keyword evidence="2 4" id="KW-0227">DNA damage</keyword>
<dbReference type="SMART" id="SM00853">
    <property type="entry name" value="MutL_C"/>
    <property type="match status" value="1"/>
</dbReference>
<comment type="caution">
    <text evidence="8">The sequence shown here is derived from an EMBL/GenBank/DDBJ whole genome shotgun (WGS) entry which is preliminary data.</text>
</comment>
<dbReference type="Gene3D" id="3.30.1370.100">
    <property type="entry name" value="MutL, C-terminal domain, regulatory subdomain"/>
    <property type="match status" value="1"/>
</dbReference>
<evidence type="ECO:0000256" key="1">
    <source>
        <dbReference type="ARBA" id="ARBA00006082"/>
    </source>
</evidence>
<gene>
    <name evidence="4" type="primary">mutL</name>
    <name evidence="8" type="ORF">J2S03_001131</name>
</gene>
<comment type="similarity">
    <text evidence="1 4">Belongs to the DNA mismatch repair MutL/HexB family.</text>
</comment>
<dbReference type="EMBL" id="JAUSTP010000006">
    <property type="protein sequence ID" value="MDQ0189311.1"/>
    <property type="molecule type" value="Genomic_DNA"/>
</dbReference>
<dbReference type="InterPro" id="IPR014790">
    <property type="entry name" value="MutL_C"/>
</dbReference>
<dbReference type="InterPro" id="IPR036890">
    <property type="entry name" value="HATPase_C_sf"/>
</dbReference>
<evidence type="ECO:0000259" key="6">
    <source>
        <dbReference type="SMART" id="SM00853"/>
    </source>
</evidence>
<dbReference type="InterPro" id="IPR038973">
    <property type="entry name" value="MutL/Mlh/Pms-like"/>
</dbReference>
<dbReference type="SUPFAM" id="SSF118116">
    <property type="entry name" value="DNA mismatch repair protein MutL"/>
    <property type="match status" value="1"/>
</dbReference>
<dbReference type="CDD" id="cd16926">
    <property type="entry name" value="HATPase_MutL-MLH-PMS-like"/>
    <property type="match status" value="1"/>
</dbReference>
<dbReference type="InterPro" id="IPR014762">
    <property type="entry name" value="DNA_mismatch_repair_CS"/>
</dbReference>
<dbReference type="PROSITE" id="PS00058">
    <property type="entry name" value="DNA_MISMATCH_REPAIR_1"/>
    <property type="match status" value="1"/>
</dbReference>
<evidence type="ECO:0000256" key="3">
    <source>
        <dbReference type="ARBA" id="ARBA00023204"/>
    </source>
</evidence>
<dbReference type="PANTHER" id="PTHR10073">
    <property type="entry name" value="DNA MISMATCH REPAIR PROTEIN MLH, PMS, MUTL"/>
    <property type="match status" value="1"/>
</dbReference>
<organism evidence="8 9">
    <name type="scientific">Alicyclobacillus cycloheptanicus</name>
    <dbReference type="NCBI Taxonomy" id="1457"/>
    <lineage>
        <taxon>Bacteria</taxon>
        <taxon>Bacillati</taxon>
        <taxon>Bacillota</taxon>
        <taxon>Bacilli</taxon>
        <taxon>Bacillales</taxon>
        <taxon>Alicyclobacillaceae</taxon>
        <taxon>Alicyclobacillus</taxon>
    </lineage>
</organism>
<dbReference type="SMART" id="SM01340">
    <property type="entry name" value="DNA_mis_repair"/>
    <property type="match status" value="1"/>
</dbReference>
<feature type="domain" description="DNA mismatch repair protein S5" evidence="7">
    <location>
        <begin position="210"/>
        <end position="328"/>
    </location>
</feature>
<dbReference type="Gene3D" id="3.30.230.10">
    <property type="match status" value="1"/>
</dbReference>
<dbReference type="InterPro" id="IPR020568">
    <property type="entry name" value="Ribosomal_Su5_D2-typ_SF"/>
</dbReference>
<dbReference type="InterPro" id="IPR002099">
    <property type="entry name" value="MutL/Mlh/PMS"/>
</dbReference>
<dbReference type="SUPFAM" id="SSF55874">
    <property type="entry name" value="ATPase domain of HSP90 chaperone/DNA topoisomerase II/histidine kinase"/>
    <property type="match status" value="1"/>
</dbReference>
<dbReference type="Proteomes" id="UP001232973">
    <property type="component" value="Unassembled WGS sequence"/>
</dbReference>
<reference evidence="8 9" key="1">
    <citation type="submission" date="2023-07" db="EMBL/GenBank/DDBJ databases">
        <title>Genomic Encyclopedia of Type Strains, Phase IV (KMG-IV): sequencing the most valuable type-strain genomes for metagenomic binning, comparative biology and taxonomic classification.</title>
        <authorList>
            <person name="Goeker M."/>
        </authorList>
    </citation>
    <scope>NUCLEOTIDE SEQUENCE [LARGE SCALE GENOMIC DNA]</scope>
    <source>
        <strain evidence="8 9">DSM 4006</strain>
    </source>
</reference>
<dbReference type="InterPro" id="IPR037198">
    <property type="entry name" value="MutL_C_sf"/>
</dbReference>
<dbReference type="InterPro" id="IPR020667">
    <property type="entry name" value="DNA_mismatch_repair_MutL"/>
</dbReference>
<evidence type="ECO:0000256" key="4">
    <source>
        <dbReference type="HAMAP-Rule" id="MF_00149"/>
    </source>
</evidence>
<keyword evidence="3 4" id="KW-0234">DNA repair</keyword>
<dbReference type="Pfam" id="PF13589">
    <property type="entry name" value="HATPase_c_3"/>
    <property type="match status" value="1"/>
</dbReference>
<dbReference type="PANTHER" id="PTHR10073:SF12">
    <property type="entry name" value="DNA MISMATCH REPAIR PROTEIN MLH1"/>
    <property type="match status" value="1"/>
</dbReference>
<dbReference type="InterPro" id="IPR014721">
    <property type="entry name" value="Ribsml_uS5_D2-typ_fold_subgr"/>
</dbReference>
<dbReference type="SUPFAM" id="SSF54211">
    <property type="entry name" value="Ribosomal protein S5 domain 2-like"/>
    <property type="match status" value="1"/>
</dbReference>
<dbReference type="Gene3D" id="3.30.1540.20">
    <property type="entry name" value="MutL, C-terminal domain, dimerisation subdomain"/>
    <property type="match status" value="1"/>
</dbReference>
<protein>
    <recommendedName>
        <fullName evidence="4">DNA mismatch repair protein MutL</fullName>
    </recommendedName>
</protein>
<evidence type="ECO:0000256" key="2">
    <source>
        <dbReference type="ARBA" id="ARBA00022763"/>
    </source>
</evidence>
<dbReference type="Gene3D" id="3.30.565.10">
    <property type="entry name" value="Histidine kinase-like ATPase, C-terminal domain"/>
    <property type="match status" value="1"/>
</dbReference>
<feature type="compositionally biased region" description="Basic and acidic residues" evidence="5">
    <location>
        <begin position="371"/>
        <end position="383"/>
    </location>
</feature>
<dbReference type="InterPro" id="IPR042120">
    <property type="entry name" value="MutL_C_dimsub"/>
</dbReference>
<evidence type="ECO:0000313" key="8">
    <source>
        <dbReference type="EMBL" id="MDQ0189311.1"/>
    </source>
</evidence>
<dbReference type="Pfam" id="PF08676">
    <property type="entry name" value="MutL_C"/>
    <property type="match status" value="1"/>
</dbReference>
<accession>A0ABT9XG91</accession>
<proteinExistence type="inferred from homology"/>
<comment type="function">
    <text evidence="4">This protein is involved in the repair of mismatches in DNA. It is required for dam-dependent methyl-directed DNA mismatch repair. May act as a 'molecular matchmaker', a protein that promotes the formation of a stable complex between two or more DNA-binding proteins in an ATP-dependent manner without itself being part of a final effector complex.</text>
</comment>
<dbReference type="NCBIfam" id="TIGR00585">
    <property type="entry name" value="mutl"/>
    <property type="match status" value="1"/>
</dbReference>
<name>A0ABT9XG91_9BACL</name>
<dbReference type="Pfam" id="PF01119">
    <property type="entry name" value="DNA_mis_repair"/>
    <property type="match status" value="1"/>
</dbReference>
<feature type="region of interest" description="Disordered" evidence="5">
    <location>
        <begin position="452"/>
        <end position="488"/>
    </location>
</feature>
<evidence type="ECO:0000259" key="7">
    <source>
        <dbReference type="SMART" id="SM01340"/>
    </source>
</evidence>
<feature type="compositionally biased region" description="Basic and acidic residues" evidence="5">
    <location>
        <begin position="420"/>
        <end position="440"/>
    </location>
</feature>
<evidence type="ECO:0000313" key="9">
    <source>
        <dbReference type="Proteomes" id="UP001232973"/>
    </source>
</evidence>
<feature type="region of interest" description="Disordered" evidence="5">
    <location>
        <begin position="359"/>
        <end position="440"/>
    </location>
</feature>
<dbReference type="CDD" id="cd00782">
    <property type="entry name" value="MutL_Trans"/>
    <property type="match status" value="1"/>
</dbReference>
<feature type="compositionally biased region" description="Low complexity" evidence="5">
    <location>
        <begin position="360"/>
        <end position="370"/>
    </location>
</feature>
<feature type="domain" description="MutL C-terminal dimerisation" evidence="6">
    <location>
        <begin position="493"/>
        <end position="636"/>
    </location>
</feature>
<dbReference type="HAMAP" id="MF_00149">
    <property type="entry name" value="DNA_mis_repair"/>
    <property type="match status" value="1"/>
</dbReference>
<evidence type="ECO:0000256" key="5">
    <source>
        <dbReference type="SAM" id="MobiDB-lite"/>
    </source>
</evidence>
<keyword evidence="9" id="KW-1185">Reference proteome</keyword>